<dbReference type="InterPro" id="IPR005119">
    <property type="entry name" value="LysR_subst-bd"/>
</dbReference>
<dbReference type="Pfam" id="PF00126">
    <property type="entry name" value="HTH_1"/>
    <property type="match status" value="1"/>
</dbReference>
<dbReference type="PANTHER" id="PTHR30537">
    <property type="entry name" value="HTH-TYPE TRANSCRIPTIONAL REGULATOR"/>
    <property type="match status" value="1"/>
</dbReference>
<name>A0ABV6JV52_9PROT</name>
<comment type="caution">
    <text evidence="6">The sequence shown here is derived from an EMBL/GenBank/DDBJ whole genome shotgun (WGS) entry which is preliminary data.</text>
</comment>
<keyword evidence="4" id="KW-0804">Transcription</keyword>
<organism evidence="6 7">
    <name type="scientific">Roseomonas elaeocarpi</name>
    <dbReference type="NCBI Taxonomy" id="907779"/>
    <lineage>
        <taxon>Bacteria</taxon>
        <taxon>Pseudomonadati</taxon>
        <taxon>Pseudomonadota</taxon>
        <taxon>Alphaproteobacteria</taxon>
        <taxon>Acetobacterales</taxon>
        <taxon>Roseomonadaceae</taxon>
        <taxon>Roseomonas</taxon>
    </lineage>
</organism>
<protein>
    <submittedName>
        <fullName evidence="6">LysR family transcriptional regulator</fullName>
    </submittedName>
</protein>
<evidence type="ECO:0000256" key="2">
    <source>
        <dbReference type="ARBA" id="ARBA00023015"/>
    </source>
</evidence>
<dbReference type="InterPro" id="IPR058163">
    <property type="entry name" value="LysR-type_TF_proteobact-type"/>
</dbReference>
<dbReference type="EMBL" id="JBHLUN010000008">
    <property type="protein sequence ID" value="MFC0409210.1"/>
    <property type="molecule type" value="Genomic_DNA"/>
</dbReference>
<comment type="similarity">
    <text evidence="1">Belongs to the LysR transcriptional regulatory family.</text>
</comment>
<evidence type="ECO:0000313" key="6">
    <source>
        <dbReference type="EMBL" id="MFC0409210.1"/>
    </source>
</evidence>
<evidence type="ECO:0000256" key="1">
    <source>
        <dbReference type="ARBA" id="ARBA00009437"/>
    </source>
</evidence>
<dbReference type="Gene3D" id="1.10.10.10">
    <property type="entry name" value="Winged helix-like DNA-binding domain superfamily/Winged helix DNA-binding domain"/>
    <property type="match status" value="1"/>
</dbReference>
<feature type="domain" description="HTH lysR-type" evidence="5">
    <location>
        <begin position="9"/>
        <end position="66"/>
    </location>
</feature>
<reference evidence="6 7" key="1">
    <citation type="submission" date="2024-09" db="EMBL/GenBank/DDBJ databases">
        <authorList>
            <person name="Sun Q."/>
            <person name="Mori K."/>
        </authorList>
    </citation>
    <scope>NUCLEOTIDE SEQUENCE [LARGE SCALE GENOMIC DNA]</scope>
    <source>
        <strain evidence="6 7">TBRC 5777</strain>
    </source>
</reference>
<keyword evidence="2" id="KW-0805">Transcription regulation</keyword>
<dbReference type="InterPro" id="IPR036388">
    <property type="entry name" value="WH-like_DNA-bd_sf"/>
</dbReference>
<dbReference type="InterPro" id="IPR036390">
    <property type="entry name" value="WH_DNA-bd_sf"/>
</dbReference>
<dbReference type="PANTHER" id="PTHR30537:SF1">
    <property type="entry name" value="HTH-TYPE TRANSCRIPTIONAL REGULATOR PGRR"/>
    <property type="match status" value="1"/>
</dbReference>
<sequence>MSPNSPQHPGLAALEAFLAVARLGSFRAAATARGVTPSAFSHAMRGLEARLGTRLFHRTSRSVRLTEAGERLVARLAPALGEIEDAVAALGAEAAQPSGRLRLNVPHSAVPLIIAPLLPRFLADYPAVTLEVVAEDGLVDIVAAGFDAGIRPEWRLTPGMTAVPLRPRRRFAVVASPAYLARRGTPESPAALAGHDCIVQRYPSGGRYAWEFARDSETLRVEVAGRVASNDPALRRAAAIAGAGLAHLFEHDVADALAAGRLTRVLTEWCPPLPGFSLYYPGRRQPPPALRAFIATARQVLAVGDESS</sequence>
<gene>
    <name evidence="6" type="ORF">ACFFGY_13210</name>
</gene>
<evidence type="ECO:0000256" key="3">
    <source>
        <dbReference type="ARBA" id="ARBA00023125"/>
    </source>
</evidence>
<keyword evidence="3" id="KW-0238">DNA-binding</keyword>
<dbReference type="Gene3D" id="3.40.190.290">
    <property type="match status" value="1"/>
</dbReference>
<evidence type="ECO:0000313" key="7">
    <source>
        <dbReference type="Proteomes" id="UP001589865"/>
    </source>
</evidence>
<evidence type="ECO:0000256" key="4">
    <source>
        <dbReference type="ARBA" id="ARBA00023163"/>
    </source>
</evidence>
<evidence type="ECO:0000259" key="5">
    <source>
        <dbReference type="PROSITE" id="PS50931"/>
    </source>
</evidence>
<dbReference type="SUPFAM" id="SSF46785">
    <property type="entry name" value="Winged helix' DNA-binding domain"/>
    <property type="match status" value="1"/>
</dbReference>
<dbReference type="Proteomes" id="UP001589865">
    <property type="component" value="Unassembled WGS sequence"/>
</dbReference>
<proteinExistence type="inferred from homology"/>
<dbReference type="Pfam" id="PF03466">
    <property type="entry name" value="LysR_substrate"/>
    <property type="match status" value="1"/>
</dbReference>
<keyword evidence="7" id="KW-1185">Reference proteome</keyword>
<dbReference type="RefSeq" id="WP_377044955.1">
    <property type="nucleotide sequence ID" value="NZ_JBHLUN010000008.1"/>
</dbReference>
<dbReference type="PROSITE" id="PS50931">
    <property type="entry name" value="HTH_LYSR"/>
    <property type="match status" value="1"/>
</dbReference>
<dbReference type="InterPro" id="IPR000847">
    <property type="entry name" value="LysR_HTH_N"/>
</dbReference>
<dbReference type="SUPFAM" id="SSF53850">
    <property type="entry name" value="Periplasmic binding protein-like II"/>
    <property type="match status" value="1"/>
</dbReference>
<accession>A0ABV6JV52</accession>